<feature type="domain" description="RING-type" evidence="7">
    <location>
        <begin position="16"/>
        <end position="57"/>
    </location>
</feature>
<feature type="region of interest" description="Disordered" evidence="6">
    <location>
        <begin position="355"/>
        <end position="381"/>
    </location>
</feature>
<reference evidence="11" key="1">
    <citation type="submission" date="2025-08" db="UniProtKB">
        <authorList>
            <consortium name="RefSeq"/>
        </authorList>
    </citation>
    <scope>IDENTIFICATION</scope>
</reference>
<dbReference type="InterPro" id="IPR017907">
    <property type="entry name" value="Znf_RING_CS"/>
</dbReference>
<dbReference type="PRINTS" id="PR01407">
    <property type="entry name" value="BUTYPHLNCDUF"/>
</dbReference>
<evidence type="ECO:0000256" key="2">
    <source>
        <dbReference type="ARBA" id="ARBA00022771"/>
    </source>
</evidence>
<dbReference type="InterPro" id="IPR027370">
    <property type="entry name" value="Znf-RING_euk"/>
</dbReference>
<gene>
    <name evidence="11" type="primary">LOC105756709</name>
</gene>
<accession>A0A2Y9RME5</accession>
<dbReference type="SUPFAM" id="SSF57850">
    <property type="entry name" value="RING/U-box"/>
    <property type="match status" value="1"/>
</dbReference>
<dbReference type="SUPFAM" id="SSF57845">
    <property type="entry name" value="B-box zinc-binding domain"/>
    <property type="match status" value="1"/>
</dbReference>
<dbReference type="InterPro" id="IPR003877">
    <property type="entry name" value="SPRY_dom"/>
</dbReference>
<evidence type="ECO:0000259" key="7">
    <source>
        <dbReference type="PROSITE" id="PS50089"/>
    </source>
</evidence>
<keyword evidence="1" id="KW-0479">Metal-binding</keyword>
<evidence type="ECO:0000313" key="11">
    <source>
        <dbReference type="RefSeq" id="XP_023594811.1"/>
    </source>
</evidence>
<dbReference type="Pfam" id="PF00643">
    <property type="entry name" value="zf-B_box"/>
    <property type="match status" value="1"/>
</dbReference>
<dbReference type="Gene3D" id="2.60.120.920">
    <property type="match status" value="1"/>
</dbReference>
<dbReference type="CDD" id="cd16594">
    <property type="entry name" value="RING-HC_TRIM7-like_C-IV"/>
    <property type="match status" value="1"/>
</dbReference>
<dbReference type="Gene3D" id="3.30.160.60">
    <property type="entry name" value="Classic Zinc Finger"/>
    <property type="match status" value="1"/>
</dbReference>
<keyword evidence="3" id="KW-0862">Zinc</keyword>
<evidence type="ECO:0000259" key="9">
    <source>
        <dbReference type="PROSITE" id="PS50188"/>
    </source>
</evidence>
<dbReference type="PROSITE" id="PS50089">
    <property type="entry name" value="ZF_RING_2"/>
    <property type="match status" value="1"/>
</dbReference>
<dbReference type="SMART" id="SM00184">
    <property type="entry name" value="RING"/>
    <property type="match status" value="1"/>
</dbReference>
<dbReference type="InterPro" id="IPR001870">
    <property type="entry name" value="B30.2/SPRY"/>
</dbReference>
<dbReference type="PROSITE" id="PS50188">
    <property type="entry name" value="B302_SPRY"/>
    <property type="match status" value="1"/>
</dbReference>
<dbReference type="Proteomes" id="UP000248480">
    <property type="component" value="Unplaced"/>
</dbReference>
<dbReference type="PANTHER" id="PTHR24103">
    <property type="entry name" value="E3 UBIQUITIN-PROTEIN LIGASE TRIM"/>
    <property type="match status" value="1"/>
</dbReference>
<keyword evidence="2 4" id="KW-0863">Zinc-finger</keyword>
<dbReference type="PROSITE" id="PS50119">
    <property type="entry name" value="ZF_BBOX"/>
    <property type="match status" value="1"/>
</dbReference>
<dbReference type="GeneID" id="105756709"/>
<dbReference type="InterPro" id="IPR000315">
    <property type="entry name" value="Znf_B-box"/>
</dbReference>
<feature type="coiled-coil region" evidence="5">
    <location>
        <begin position="199"/>
        <end position="233"/>
    </location>
</feature>
<keyword evidence="10" id="KW-1185">Reference proteome</keyword>
<dbReference type="InterPro" id="IPR003879">
    <property type="entry name" value="Butyrophylin_SPRY"/>
</dbReference>
<evidence type="ECO:0000256" key="3">
    <source>
        <dbReference type="ARBA" id="ARBA00022833"/>
    </source>
</evidence>
<dbReference type="GO" id="GO:0008270">
    <property type="term" value="F:zinc ion binding"/>
    <property type="evidence" value="ECO:0007669"/>
    <property type="project" value="UniProtKB-KW"/>
</dbReference>
<evidence type="ECO:0000259" key="8">
    <source>
        <dbReference type="PROSITE" id="PS50119"/>
    </source>
</evidence>
<sequence length="402" mass="44664">MAARSLARDLQDEATCPICLDLFSEPVSLGCGHNFCRACVDLSRGVGDAPFPCPECREPCAPRSLRPNRPLGRVAAALGRLGPAQGRGGPCDLCAEHLEPLKLFCKNDQRPICVVCDRAREHRAHSVAPLEEAAQTYRESFPKILEELRKEMKKAQKLQAEGVKTSEAWQVKVQGRKQRTVSEFEKFRQLLAEEELRVLRQLEEEEAAMVEVLRRDERALAEQSRSVKELVSELEGRSERPALGLLQGIGEILSRIKHLELQTPKAISMELRTMCKVPGLLETLRKFQGVFSPQKTLHPRVGVFLDYEAGELSFYNVNEEAHIFTFPRAVFSGPLRPIFITPSWCQTRLTICPTPGNGTKDAPSADGGKPLEASLRGSSKPPLFVFGNVPASDPSLPPQRNI</sequence>
<dbReference type="Gene3D" id="3.30.40.10">
    <property type="entry name" value="Zinc/RING finger domain, C3HC4 (zinc finger)"/>
    <property type="match status" value="1"/>
</dbReference>
<dbReference type="SUPFAM" id="SSF49899">
    <property type="entry name" value="Concanavalin A-like lectins/glucanases"/>
    <property type="match status" value="1"/>
</dbReference>
<dbReference type="SMART" id="SM00336">
    <property type="entry name" value="BBOX"/>
    <property type="match status" value="1"/>
</dbReference>
<dbReference type="AlphaFoldDB" id="A0A2Y9RME5"/>
<dbReference type="Pfam" id="PF00622">
    <property type="entry name" value="SPRY"/>
    <property type="match status" value="1"/>
</dbReference>
<organism evidence="10 11">
    <name type="scientific">Trichechus manatus latirostris</name>
    <name type="common">Florida manatee</name>
    <dbReference type="NCBI Taxonomy" id="127582"/>
    <lineage>
        <taxon>Eukaryota</taxon>
        <taxon>Metazoa</taxon>
        <taxon>Chordata</taxon>
        <taxon>Craniata</taxon>
        <taxon>Vertebrata</taxon>
        <taxon>Euteleostomi</taxon>
        <taxon>Mammalia</taxon>
        <taxon>Eutheria</taxon>
        <taxon>Afrotheria</taxon>
        <taxon>Sirenia</taxon>
        <taxon>Trichechidae</taxon>
        <taxon>Trichechus</taxon>
    </lineage>
</organism>
<feature type="domain" description="B30.2/SPRY" evidence="9">
    <location>
        <begin position="158"/>
        <end position="356"/>
    </location>
</feature>
<evidence type="ECO:0000256" key="6">
    <source>
        <dbReference type="SAM" id="MobiDB-lite"/>
    </source>
</evidence>
<name>A0A2Y9RME5_TRIMA</name>
<dbReference type="InterPro" id="IPR050143">
    <property type="entry name" value="TRIM/RBCC"/>
</dbReference>
<dbReference type="Pfam" id="PF13445">
    <property type="entry name" value="zf-RING_UBOX"/>
    <property type="match status" value="1"/>
</dbReference>
<dbReference type="InterPro" id="IPR043136">
    <property type="entry name" value="B30.2/SPRY_sf"/>
</dbReference>
<proteinExistence type="predicted"/>
<evidence type="ECO:0000256" key="5">
    <source>
        <dbReference type="SAM" id="Coils"/>
    </source>
</evidence>
<feature type="domain" description="B box-type" evidence="8">
    <location>
        <begin position="89"/>
        <end position="130"/>
    </location>
</feature>
<keyword evidence="5" id="KW-0175">Coiled coil</keyword>
<dbReference type="InterPro" id="IPR013083">
    <property type="entry name" value="Znf_RING/FYVE/PHD"/>
</dbReference>
<dbReference type="InterPro" id="IPR001841">
    <property type="entry name" value="Znf_RING"/>
</dbReference>
<evidence type="ECO:0000313" key="10">
    <source>
        <dbReference type="Proteomes" id="UP000248480"/>
    </source>
</evidence>
<evidence type="ECO:0000256" key="4">
    <source>
        <dbReference type="PROSITE-ProRule" id="PRU00024"/>
    </source>
</evidence>
<evidence type="ECO:0000256" key="1">
    <source>
        <dbReference type="ARBA" id="ARBA00022723"/>
    </source>
</evidence>
<dbReference type="RefSeq" id="XP_023594811.1">
    <property type="nucleotide sequence ID" value="XM_023739043.1"/>
</dbReference>
<dbReference type="PROSITE" id="PS00518">
    <property type="entry name" value="ZF_RING_1"/>
    <property type="match status" value="1"/>
</dbReference>
<dbReference type="InterPro" id="IPR013320">
    <property type="entry name" value="ConA-like_dom_sf"/>
</dbReference>
<dbReference type="CDD" id="cd19762">
    <property type="entry name" value="Bbox2_TRIM7-like"/>
    <property type="match status" value="1"/>
</dbReference>
<protein>
    <submittedName>
        <fullName evidence="11">E3 ubiquitin-protein ligase TRIM11-like isoform X2</fullName>
    </submittedName>
</protein>